<sequence>MASRQVAKVLSRVGNTVSIDIAEQVQHMGYRRLIDAIDHEILNRLVERVKAAVEGDKMLSREQATLVSSVQMGSSMDHRSELDVNEHSSLSCFDQDGHEVCNAHVTADPEEQQPAKNK</sequence>
<dbReference type="EMBL" id="JAPUUL010001653">
    <property type="protein sequence ID" value="KAJ8126887.1"/>
    <property type="molecule type" value="Genomic_DNA"/>
</dbReference>
<name>A0ACC2JHL9_9PEZI</name>
<comment type="caution">
    <text evidence="1">The sequence shown here is derived from an EMBL/GenBank/DDBJ whole genome shotgun (WGS) entry which is preliminary data.</text>
</comment>
<gene>
    <name evidence="1" type="ORF">O1611_g6753</name>
</gene>
<accession>A0ACC2JHL9</accession>
<evidence type="ECO:0000313" key="2">
    <source>
        <dbReference type="Proteomes" id="UP001153332"/>
    </source>
</evidence>
<evidence type="ECO:0000313" key="1">
    <source>
        <dbReference type="EMBL" id="KAJ8126887.1"/>
    </source>
</evidence>
<keyword evidence="2" id="KW-1185">Reference proteome</keyword>
<protein>
    <submittedName>
        <fullName evidence="1">Uncharacterized protein</fullName>
    </submittedName>
</protein>
<reference evidence="1" key="1">
    <citation type="submission" date="2022-12" db="EMBL/GenBank/DDBJ databases">
        <title>Genome Sequence of Lasiodiplodia mahajangana.</title>
        <authorList>
            <person name="Buettner E."/>
        </authorList>
    </citation>
    <scope>NUCLEOTIDE SEQUENCE</scope>
    <source>
        <strain evidence="1">VT137</strain>
    </source>
</reference>
<organism evidence="1 2">
    <name type="scientific">Lasiodiplodia mahajangana</name>
    <dbReference type="NCBI Taxonomy" id="1108764"/>
    <lineage>
        <taxon>Eukaryota</taxon>
        <taxon>Fungi</taxon>
        <taxon>Dikarya</taxon>
        <taxon>Ascomycota</taxon>
        <taxon>Pezizomycotina</taxon>
        <taxon>Dothideomycetes</taxon>
        <taxon>Dothideomycetes incertae sedis</taxon>
        <taxon>Botryosphaeriales</taxon>
        <taxon>Botryosphaeriaceae</taxon>
        <taxon>Lasiodiplodia</taxon>
    </lineage>
</organism>
<dbReference type="Proteomes" id="UP001153332">
    <property type="component" value="Unassembled WGS sequence"/>
</dbReference>
<proteinExistence type="predicted"/>